<dbReference type="GO" id="GO:0006508">
    <property type="term" value="P:proteolysis"/>
    <property type="evidence" value="ECO:0007669"/>
    <property type="project" value="UniProtKB-KW"/>
</dbReference>
<dbReference type="GO" id="GO:0000324">
    <property type="term" value="C:fungal-type vacuole"/>
    <property type="evidence" value="ECO:0007669"/>
    <property type="project" value="TreeGrafter"/>
</dbReference>
<dbReference type="InterPro" id="IPR018202">
    <property type="entry name" value="Ser_caboxypep_ser_AS"/>
</dbReference>
<name>A0A9P6HIT9_9AGAM</name>
<accession>A0A9P6HIT9</accession>
<proteinExistence type="inferred from homology"/>
<dbReference type="PANTHER" id="PTHR11802:SF452">
    <property type="entry name" value="CARBOXYPEPTIDASE"/>
    <property type="match status" value="1"/>
</dbReference>
<dbReference type="PRINTS" id="PR00724">
    <property type="entry name" value="CRBOXYPTASEC"/>
</dbReference>
<evidence type="ECO:0000256" key="1">
    <source>
        <dbReference type="ARBA" id="ARBA00009431"/>
    </source>
</evidence>
<organism evidence="7 8">
    <name type="scientific">Thelephora terrestris</name>
    <dbReference type="NCBI Taxonomy" id="56493"/>
    <lineage>
        <taxon>Eukaryota</taxon>
        <taxon>Fungi</taxon>
        <taxon>Dikarya</taxon>
        <taxon>Basidiomycota</taxon>
        <taxon>Agaricomycotina</taxon>
        <taxon>Agaricomycetes</taxon>
        <taxon>Thelephorales</taxon>
        <taxon>Thelephoraceae</taxon>
        <taxon>Thelephora</taxon>
    </lineage>
</organism>
<dbReference type="Proteomes" id="UP000736335">
    <property type="component" value="Unassembled WGS sequence"/>
</dbReference>
<evidence type="ECO:0000256" key="6">
    <source>
        <dbReference type="RuleBase" id="RU361156"/>
    </source>
</evidence>
<evidence type="ECO:0000256" key="4">
    <source>
        <dbReference type="ARBA" id="ARBA00022801"/>
    </source>
</evidence>
<keyword evidence="3 6" id="KW-0645">Protease</keyword>
<keyword evidence="4 6" id="KW-0378">Hydrolase</keyword>
<keyword evidence="6" id="KW-0732">Signal</keyword>
<dbReference type="Pfam" id="PF00450">
    <property type="entry name" value="Peptidase_S10"/>
    <property type="match status" value="1"/>
</dbReference>
<keyword evidence="2 6" id="KW-0121">Carboxypeptidase</keyword>
<dbReference type="OrthoDB" id="443318at2759"/>
<evidence type="ECO:0000256" key="2">
    <source>
        <dbReference type="ARBA" id="ARBA00022645"/>
    </source>
</evidence>
<dbReference type="InterPro" id="IPR001563">
    <property type="entry name" value="Peptidase_S10"/>
</dbReference>
<evidence type="ECO:0000313" key="8">
    <source>
        <dbReference type="Proteomes" id="UP000736335"/>
    </source>
</evidence>
<dbReference type="EMBL" id="WIUZ02000005">
    <property type="protein sequence ID" value="KAF9786895.1"/>
    <property type="molecule type" value="Genomic_DNA"/>
</dbReference>
<keyword evidence="8" id="KW-1185">Reference proteome</keyword>
<dbReference type="GO" id="GO:0004185">
    <property type="term" value="F:serine-type carboxypeptidase activity"/>
    <property type="evidence" value="ECO:0007669"/>
    <property type="project" value="UniProtKB-UniRule"/>
</dbReference>
<dbReference type="Gene3D" id="1.10.287.410">
    <property type="match status" value="1"/>
</dbReference>
<evidence type="ECO:0000256" key="3">
    <source>
        <dbReference type="ARBA" id="ARBA00022670"/>
    </source>
</evidence>
<dbReference type="InterPro" id="IPR029058">
    <property type="entry name" value="AB_hydrolase_fold"/>
</dbReference>
<sequence>MKLVLLTFVGACTAGAITNHLKAQDILGKTETRVIGGRPPVPDAAVPTVTQKLMHTNGVEYESIYHPKFKDHSLRITKPKICDPSVRQYSGYMDITSGKHLFFWFFESRNAPDTADFIYWTNGGPGCASSTGLLLELGPCRLTEGGVNVTHNEHSWNTHSHILFLDQPVNVGFSYSDDGSRVDRSEIAGEDVYAFFQLFFARFPEYASAPFHIASESYGGTYAPHAASIFHKKNRELDASPIPRLTRINLASVILANGLTDPLEQLATVREYACHGPYRVLDPDGKECSSMKRGTVVCEQLMRACYKFQTRAGCLSTAYYCYSQLYTPIEKTGLNLYDVRKRCSVPEYGPECFPEIGWLENWMNGEDVKRSLGVDPKLTFEACKADVSKEFALQADAVRNSALLLTDLVNEGVRLLVYAGNADAMCNYMGNERWVSKFANAYHEEFVASEEQPWVTRASRREAGLVRTAGGRGSTAGNVTFVNVFEAGHMVPYDQPEAALDLITRWILNVPLTDD</sequence>
<dbReference type="SUPFAM" id="SSF53474">
    <property type="entry name" value="alpha/beta-Hydrolases"/>
    <property type="match status" value="1"/>
</dbReference>
<protein>
    <recommendedName>
        <fullName evidence="6">Carboxypeptidase</fullName>
        <ecNumber evidence="6">3.4.16.-</ecNumber>
    </recommendedName>
</protein>
<dbReference type="EC" id="3.4.16.-" evidence="6"/>
<dbReference type="Gene3D" id="3.40.50.1820">
    <property type="entry name" value="alpha/beta hydrolase"/>
    <property type="match status" value="1"/>
</dbReference>
<gene>
    <name evidence="7" type="ORF">BJ322DRAFT_684091</name>
</gene>
<evidence type="ECO:0000313" key="7">
    <source>
        <dbReference type="EMBL" id="KAF9786895.1"/>
    </source>
</evidence>
<feature type="chain" id="PRO_5040529231" description="Carboxypeptidase" evidence="6">
    <location>
        <begin position="17"/>
        <end position="515"/>
    </location>
</feature>
<keyword evidence="5" id="KW-0325">Glycoprotein</keyword>
<feature type="signal peptide" evidence="6">
    <location>
        <begin position="1"/>
        <end position="16"/>
    </location>
</feature>
<dbReference type="PROSITE" id="PS00131">
    <property type="entry name" value="CARBOXYPEPT_SER_SER"/>
    <property type="match status" value="1"/>
</dbReference>
<dbReference type="AlphaFoldDB" id="A0A9P6HIT9"/>
<dbReference type="PANTHER" id="PTHR11802">
    <property type="entry name" value="SERINE PROTEASE FAMILY S10 SERINE CARBOXYPEPTIDASE"/>
    <property type="match status" value="1"/>
</dbReference>
<comment type="caution">
    <text evidence="7">The sequence shown here is derived from an EMBL/GenBank/DDBJ whole genome shotgun (WGS) entry which is preliminary data.</text>
</comment>
<reference evidence="7" key="1">
    <citation type="journal article" date="2020" name="Nat. Commun.">
        <title>Large-scale genome sequencing of mycorrhizal fungi provides insights into the early evolution of symbiotic traits.</title>
        <authorList>
            <person name="Miyauchi S."/>
            <person name="Kiss E."/>
            <person name="Kuo A."/>
            <person name="Drula E."/>
            <person name="Kohler A."/>
            <person name="Sanchez-Garcia M."/>
            <person name="Morin E."/>
            <person name="Andreopoulos B."/>
            <person name="Barry K.W."/>
            <person name="Bonito G."/>
            <person name="Buee M."/>
            <person name="Carver A."/>
            <person name="Chen C."/>
            <person name="Cichocki N."/>
            <person name="Clum A."/>
            <person name="Culley D."/>
            <person name="Crous P.W."/>
            <person name="Fauchery L."/>
            <person name="Girlanda M."/>
            <person name="Hayes R.D."/>
            <person name="Keri Z."/>
            <person name="LaButti K."/>
            <person name="Lipzen A."/>
            <person name="Lombard V."/>
            <person name="Magnuson J."/>
            <person name="Maillard F."/>
            <person name="Murat C."/>
            <person name="Nolan M."/>
            <person name="Ohm R.A."/>
            <person name="Pangilinan J."/>
            <person name="Pereira M.F."/>
            <person name="Perotto S."/>
            <person name="Peter M."/>
            <person name="Pfister S."/>
            <person name="Riley R."/>
            <person name="Sitrit Y."/>
            <person name="Stielow J.B."/>
            <person name="Szollosi G."/>
            <person name="Zifcakova L."/>
            <person name="Stursova M."/>
            <person name="Spatafora J.W."/>
            <person name="Tedersoo L."/>
            <person name="Vaario L.M."/>
            <person name="Yamada A."/>
            <person name="Yan M."/>
            <person name="Wang P."/>
            <person name="Xu J."/>
            <person name="Bruns T."/>
            <person name="Baldrian P."/>
            <person name="Vilgalys R."/>
            <person name="Dunand C."/>
            <person name="Henrissat B."/>
            <person name="Grigoriev I.V."/>
            <person name="Hibbett D."/>
            <person name="Nagy L.G."/>
            <person name="Martin F.M."/>
        </authorList>
    </citation>
    <scope>NUCLEOTIDE SEQUENCE</scope>
    <source>
        <strain evidence="7">UH-Tt-Lm1</strain>
    </source>
</reference>
<reference evidence="7" key="2">
    <citation type="submission" date="2020-11" db="EMBL/GenBank/DDBJ databases">
        <authorList>
            <consortium name="DOE Joint Genome Institute"/>
            <person name="Kuo A."/>
            <person name="Miyauchi S."/>
            <person name="Kiss E."/>
            <person name="Drula E."/>
            <person name="Kohler A."/>
            <person name="Sanchez-Garcia M."/>
            <person name="Andreopoulos B."/>
            <person name="Barry K.W."/>
            <person name="Bonito G."/>
            <person name="Buee M."/>
            <person name="Carver A."/>
            <person name="Chen C."/>
            <person name="Cichocki N."/>
            <person name="Clum A."/>
            <person name="Culley D."/>
            <person name="Crous P.W."/>
            <person name="Fauchery L."/>
            <person name="Girlanda M."/>
            <person name="Hayes R."/>
            <person name="Keri Z."/>
            <person name="Labutti K."/>
            <person name="Lipzen A."/>
            <person name="Lombard V."/>
            <person name="Magnuson J."/>
            <person name="Maillard F."/>
            <person name="Morin E."/>
            <person name="Murat C."/>
            <person name="Nolan M."/>
            <person name="Ohm R."/>
            <person name="Pangilinan J."/>
            <person name="Pereira M."/>
            <person name="Perotto S."/>
            <person name="Peter M."/>
            <person name="Riley R."/>
            <person name="Sitrit Y."/>
            <person name="Stielow B."/>
            <person name="Szollosi G."/>
            <person name="Zifcakova L."/>
            <person name="Stursova M."/>
            <person name="Spatafora J.W."/>
            <person name="Tedersoo L."/>
            <person name="Vaario L.-M."/>
            <person name="Yamada A."/>
            <person name="Yan M."/>
            <person name="Wang P."/>
            <person name="Xu J."/>
            <person name="Bruns T."/>
            <person name="Baldrian P."/>
            <person name="Vilgalys R."/>
            <person name="Henrissat B."/>
            <person name="Grigoriev I.V."/>
            <person name="Hibbett D."/>
            <person name="Nagy L.G."/>
            <person name="Martin F.M."/>
        </authorList>
    </citation>
    <scope>NUCLEOTIDE SEQUENCE</scope>
    <source>
        <strain evidence="7">UH-Tt-Lm1</strain>
    </source>
</reference>
<comment type="similarity">
    <text evidence="1 6">Belongs to the peptidase S10 family.</text>
</comment>
<evidence type="ECO:0000256" key="5">
    <source>
        <dbReference type="ARBA" id="ARBA00023180"/>
    </source>
</evidence>